<dbReference type="InterPro" id="IPR006059">
    <property type="entry name" value="SBP"/>
</dbReference>
<gene>
    <name evidence="2" type="ORF">H8706_00745</name>
</gene>
<dbReference type="Gene3D" id="3.40.190.10">
    <property type="entry name" value="Periplasmic binding protein-like II"/>
    <property type="match status" value="1"/>
</dbReference>
<feature type="chain" id="PRO_5039497694" evidence="1">
    <location>
        <begin position="21"/>
        <end position="445"/>
    </location>
</feature>
<name>A0A926F9P5_9FIRM</name>
<evidence type="ECO:0000313" key="3">
    <source>
        <dbReference type="Proteomes" id="UP000647416"/>
    </source>
</evidence>
<comment type="caution">
    <text evidence="2">The sequence shown here is derived from an EMBL/GenBank/DDBJ whole genome shotgun (WGS) entry which is preliminary data.</text>
</comment>
<protein>
    <submittedName>
        <fullName evidence="2">Extracellular solute-binding protein</fullName>
    </submittedName>
</protein>
<dbReference type="SUPFAM" id="SSF53850">
    <property type="entry name" value="Periplasmic binding protein-like II"/>
    <property type="match status" value="1"/>
</dbReference>
<organism evidence="2 3">
    <name type="scientific">Qingrenia yutianensis</name>
    <dbReference type="NCBI Taxonomy" id="2763676"/>
    <lineage>
        <taxon>Bacteria</taxon>
        <taxon>Bacillati</taxon>
        <taxon>Bacillota</taxon>
        <taxon>Clostridia</taxon>
        <taxon>Eubacteriales</taxon>
        <taxon>Oscillospiraceae</taxon>
        <taxon>Qingrenia</taxon>
    </lineage>
</organism>
<feature type="signal peptide" evidence="1">
    <location>
        <begin position="1"/>
        <end position="20"/>
    </location>
</feature>
<dbReference type="PANTHER" id="PTHR43649">
    <property type="entry name" value="ARABINOSE-BINDING PROTEIN-RELATED"/>
    <property type="match status" value="1"/>
</dbReference>
<dbReference type="InterPro" id="IPR050490">
    <property type="entry name" value="Bact_solute-bd_prot1"/>
</dbReference>
<dbReference type="RefSeq" id="WP_262431099.1">
    <property type="nucleotide sequence ID" value="NZ_JACRTE010000001.1"/>
</dbReference>
<proteinExistence type="predicted"/>
<keyword evidence="1" id="KW-0732">Signal</keyword>
<dbReference type="Proteomes" id="UP000647416">
    <property type="component" value="Unassembled WGS sequence"/>
</dbReference>
<dbReference type="PROSITE" id="PS51257">
    <property type="entry name" value="PROKAR_LIPOPROTEIN"/>
    <property type="match status" value="1"/>
</dbReference>
<reference evidence="2" key="1">
    <citation type="submission" date="2020-08" db="EMBL/GenBank/DDBJ databases">
        <title>Genome public.</title>
        <authorList>
            <person name="Liu C."/>
            <person name="Sun Q."/>
        </authorList>
    </citation>
    <scope>NUCLEOTIDE SEQUENCE</scope>
    <source>
        <strain evidence="2">NSJ-50</strain>
    </source>
</reference>
<evidence type="ECO:0000256" key="1">
    <source>
        <dbReference type="SAM" id="SignalP"/>
    </source>
</evidence>
<dbReference type="EMBL" id="JACRTE010000001">
    <property type="protein sequence ID" value="MBC8595397.1"/>
    <property type="molecule type" value="Genomic_DNA"/>
</dbReference>
<accession>A0A926F9P5</accession>
<keyword evidence="3" id="KW-1185">Reference proteome</keyword>
<sequence>MKKRLIGTVLCAAVVVGALSGCGSKDTANDNEKKTIRITYSAGELDGESKDLNVIFADFYKDHPNCEVVLEEGGSALMAKIAANDAPDIIRTNSILDLPTYVNKNIIMPLDDMLKKSDLYDEKDIFPVCIDCFKYDGKDFGKGKIYGLPKDWGPSSMWVNKSMLDAKGLRVPTYDAPITFDELADYAKKLTVKEGNKVKVFGYSNIESPNVTVETMLNLIGKSMYSDDFSKINLKDEDVRKAFKYVYDMKVNGYTQSPLYPMGGNGNSEFPQGLCAINNFGLYSGSTYVKNPDRSVDYDDMILCPTPVMEEGQGAKYTAGPVGATISANTKDPELTFDCWEFIHLGIPAQKRANAGFNLPIKKSLAENADIKNEFQKRNFDTTVKYAENGEYTFVRSNPYVAANAVESIMEKYFTPLLYGQYTFDEAMKLMENEIQLLIDEGMAH</sequence>
<dbReference type="AlphaFoldDB" id="A0A926F9P5"/>
<evidence type="ECO:0000313" key="2">
    <source>
        <dbReference type="EMBL" id="MBC8595397.1"/>
    </source>
</evidence>
<dbReference type="Pfam" id="PF01547">
    <property type="entry name" value="SBP_bac_1"/>
    <property type="match status" value="1"/>
</dbReference>